<protein>
    <recommendedName>
        <fullName evidence="1">HAT C-terminal dimerisation domain-containing protein</fullName>
    </recommendedName>
</protein>
<proteinExistence type="predicted"/>
<feature type="domain" description="HAT C-terminal dimerisation" evidence="1">
    <location>
        <begin position="124"/>
        <end position="204"/>
    </location>
</feature>
<dbReference type="SUPFAM" id="SSF53098">
    <property type="entry name" value="Ribonuclease H-like"/>
    <property type="match status" value="1"/>
</dbReference>
<dbReference type="EMBL" id="CAMAPE010000019">
    <property type="protein sequence ID" value="CAH9087320.1"/>
    <property type="molecule type" value="Genomic_DNA"/>
</dbReference>
<accession>A0A9P0Z5C7</accession>
<dbReference type="Proteomes" id="UP001152484">
    <property type="component" value="Unassembled WGS sequence"/>
</dbReference>
<dbReference type="PANTHER" id="PTHR23272">
    <property type="entry name" value="BED FINGER-RELATED"/>
    <property type="match status" value="1"/>
</dbReference>
<dbReference type="InterPro" id="IPR008906">
    <property type="entry name" value="HATC_C_dom"/>
</dbReference>
<comment type="caution">
    <text evidence="2">The sequence shown here is derived from an EMBL/GenBank/DDBJ whole genome shotgun (WGS) entry which is preliminary data.</text>
</comment>
<reference evidence="2" key="1">
    <citation type="submission" date="2022-07" db="EMBL/GenBank/DDBJ databases">
        <authorList>
            <person name="Macas J."/>
            <person name="Novak P."/>
            <person name="Neumann P."/>
        </authorList>
    </citation>
    <scope>NUCLEOTIDE SEQUENCE</scope>
</reference>
<evidence type="ECO:0000313" key="3">
    <source>
        <dbReference type="Proteomes" id="UP001152484"/>
    </source>
</evidence>
<dbReference type="PANTHER" id="PTHR23272:SF184">
    <property type="entry name" value="OS03G0311250 PROTEIN"/>
    <property type="match status" value="1"/>
</dbReference>
<keyword evidence="3" id="KW-1185">Reference proteome</keyword>
<evidence type="ECO:0000259" key="1">
    <source>
        <dbReference type="Pfam" id="PF05699"/>
    </source>
</evidence>
<dbReference type="Pfam" id="PF05699">
    <property type="entry name" value="Dimer_Tnp_hAT"/>
    <property type="match status" value="1"/>
</dbReference>
<name>A0A9P0Z5C7_CUSEU</name>
<dbReference type="GO" id="GO:0046983">
    <property type="term" value="F:protein dimerization activity"/>
    <property type="evidence" value="ECO:0007669"/>
    <property type="project" value="InterPro"/>
</dbReference>
<dbReference type="InterPro" id="IPR012337">
    <property type="entry name" value="RNaseH-like_sf"/>
</dbReference>
<gene>
    <name evidence="2" type="ORF">CEURO_LOCUS10010</name>
</gene>
<evidence type="ECO:0000313" key="2">
    <source>
        <dbReference type="EMBL" id="CAH9087320.1"/>
    </source>
</evidence>
<sequence length="238" mass="27430">MKEKFLKYYAHIPHIYGIAFVLDPRFRLGSLEEYLNYYNQVFFGPLPMYDENSIDPKKEYNEVCDIFYALFNEFHAQYDNVPPPPTQTSSSKGKSILKSTFANLIKKTKITPATQQSTINEISLYLTYDVDFEEDDEFDILNWWKGKERMFPVLAKMAKQVLSMQISTAAVEQEFSSADNVLTQSRTRLSAESLETLICYHDWLKAARRAQEIGITPSQHFMDESTIEGGSTYVGDSD</sequence>
<dbReference type="AlphaFoldDB" id="A0A9P0Z5C7"/>
<dbReference type="OrthoDB" id="1271298at2759"/>
<organism evidence="2 3">
    <name type="scientific">Cuscuta europaea</name>
    <name type="common">European dodder</name>
    <dbReference type="NCBI Taxonomy" id="41803"/>
    <lineage>
        <taxon>Eukaryota</taxon>
        <taxon>Viridiplantae</taxon>
        <taxon>Streptophyta</taxon>
        <taxon>Embryophyta</taxon>
        <taxon>Tracheophyta</taxon>
        <taxon>Spermatophyta</taxon>
        <taxon>Magnoliopsida</taxon>
        <taxon>eudicotyledons</taxon>
        <taxon>Gunneridae</taxon>
        <taxon>Pentapetalae</taxon>
        <taxon>asterids</taxon>
        <taxon>lamiids</taxon>
        <taxon>Solanales</taxon>
        <taxon>Convolvulaceae</taxon>
        <taxon>Cuscuteae</taxon>
        <taxon>Cuscuta</taxon>
        <taxon>Cuscuta subgen. Cuscuta</taxon>
    </lineage>
</organism>